<dbReference type="STRING" id="1036181.SAMN05421756_104137"/>
<proteinExistence type="predicted"/>
<dbReference type="Proteomes" id="UP000198504">
    <property type="component" value="Unassembled WGS sequence"/>
</dbReference>
<protein>
    <recommendedName>
        <fullName evidence="4">Peptide methionine sulfoxide reductase</fullName>
    </recommendedName>
</protein>
<evidence type="ECO:0008006" key="4">
    <source>
        <dbReference type="Google" id="ProtNLM"/>
    </source>
</evidence>
<feature type="compositionally biased region" description="Pro residues" evidence="1">
    <location>
        <begin position="1"/>
        <end position="10"/>
    </location>
</feature>
<reference evidence="3" key="1">
    <citation type="submission" date="2016-10" db="EMBL/GenBank/DDBJ databases">
        <authorList>
            <person name="Varghese N."/>
            <person name="Submissions S."/>
        </authorList>
    </citation>
    <scope>NUCLEOTIDE SEQUENCE [LARGE SCALE GENOMIC DNA]</scope>
    <source>
        <strain evidence="3">CGMCC 4.6856</strain>
    </source>
</reference>
<organism evidence="2 3">
    <name type="scientific">Microlunatus flavus</name>
    <dbReference type="NCBI Taxonomy" id="1036181"/>
    <lineage>
        <taxon>Bacteria</taxon>
        <taxon>Bacillati</taxon>
        <taxon>Actinomycetota</taxon>
        <taxon>Actinomycetes</taxon>
        <taxon>Propionibacteriales</taxon>
        <taxon>Propionibacteriaceae</taxon>
        <taxon>Microlunatus</taxon>
    </lineage>
</organism>
<dbReference type="AlphaFoldDB" id="A0A1H9H720"/>
<dbReference type="RefSeq" id="WP_232506300.1">
    <property type="nucleotide sequence ID" value="NZ_FOFA01000004.1"/>
</dbReference>
<evidence type="ECO:0000256" key="1">
    <source>
        <dbReference type="SAM" id="MobiDB-lite"/>
    </source>
</evidence>
<name>A0A1H9H720_9ACTN</name>
<dbReference type="EMBL" id="FOFA01000004">
    <property type="protein sequence ID" value="SEQ58018.1"/>
    <property type="molecule type" value="Genomic_DNA"/>
</dbReference>
<accession>A0A1H9H720</accession>
<sequence>MTDPVAPEPAPGAGDEADADAVGADDLARLVDRVPPGWTEVAYGGRTWGLSRTDRAEGRTTTLWAEELGGLGFVSANVWRTSGGEVLRPCEMPAETVLDLLRGWTPHEDGQGDH</sequence>
<evidence type="ECO:0000313" key="3">
    <source>
        <dbReference type="Proteomes" id="UP000198504"/>
    </source>
</evidence>
<feature type="region of interest" description="Disordered" evidence="1">
    <location>
        <begin position="1"/>
        <end position="22"/>
    </location>
</feature>
<evidence type="ECO:0000313" key="2">
    <source>
        <dbReference type="EMBL" id="SEQ58018.1"/>
    </source>
</evidence>
<gene>
    <name evidence="2" type="ORF">SAMN05421756_104137</name>
</gene>
<keyword evidence="3" id="KW-1185">Reference proteome</keyword>